<gene>
    <name evidence="2" type="ORF">FC38_GL001359</name>
</gene>
<reference evidence="2 3" key="1">
    <citation type="journal article" date="2015" name="Genome Announc.">
        <title>Expanding the biotechnology potential of lactobacilli through comparative genomics of 213 strains and associated genera.</title>
        <authorList>
            <person name="Sun Z."/>
            <person name="Harris H.M."/>
            <person name="McCann A."/>
            <person name="Guo C."/>
            <person name="Argimon S."/>
            <person name="Zhang W."/>
            <person name="Yang X."/>
            <person name="Jeffery I.B."/>
            <person name="Cooney J.C."/>
            <person name="Kagawa T.F."/>
            <person name="Liu W."/>
            <person name="Song Y."/>
            <person name="Salvetti E."/>
            <person name="Wrobel A."/>
            <person name="Rasinkangas P."/>
            <person name="Parkhill J."/>
            <person name="Rea M.C."/>
            <person name="O'Sullivan O."/>
            <person name="Ritari J."/>
            <person name="Douillard F.P."/>
            <person name="Paul Ross R."/>
            <person name="Yang R."/>
            <person name="Briner A.E."/>
            <person name="Felis G.E."/>
            <person name="de Vos W.M."/>
            <person name="Barrangou R."/>
            <person name="Klaenhammer T.R."/>
            <person name="Caufield P.W."/>
            <person name="Cui Y."/>
            <person name="Zhang H."/>
            <person name="O'Toole P.W."/>
        </authorList>
    </citation>
    <scope>NUCLEOTIDE SEQUENCE [LARGE SCALE GENOMIC DNA]</scope>
    <source>
        <strain evidence="2 3">DSM 23908</strain>
    </source>
</reference>
<organism evidence="2 3">
    <name type="scientific">Lactobacillus gigeriorum DSM 23908 = CRBIP 24.85</name>
    <dbReference type="NCBI Taxonomy" id="1423751"/>
    <lineage>
        <taxon>Bacteria</taxon>
        <taxon>Bacillati</taxon>
        <taxon>Bacillota</taxon>
        <taxon>Bacilli</taxon>
        <taxon>Lactobacillales</taxon>
        <taxon>Lactobacillaceae</taxon>
        <taxon>Lactobacillus</taxon>
    </lineage>
</organism>
<protein>
    <submittedName>
        <fullName evidence="2">Uncharacterized protein</fullName>
    </submittedName>
</protein>
<accession>A0ABR5PTP6</accession>
<evidence type="ECO:0000256" key="1">
    <source>
        <dbReference type="SAM" id="MobiDB-lite"/>
    </source>
</evidence>
<dbReference type="Proteomes" id="UP000051521">
    <property type="component" value="Unassembled WGS sequence"/>
</dbReference>
<proteinExistence type="predicted"/>
<evidence type="ECO:0000313" key="3">
    <source>
        <dbReference type="Proteomes" id="UP000051521"/>
    </source>
</evidence>
<evidence type="ECO:0000313" key="2">
    <source>
        <dbReference type="EMBL" id="KRN09744.1"/>
    </source>
</evidence>
<keyword evidence="3" id="KW-1185">Reference proteome</keyword>
<name>A0ABR5PTP6_9LACO</name>
<dbReference type="EMBL" id="AYZO01000040">
    <property type="protein sequence ID" value="KRN09744.1"/>
    <property type="molecule type" value="Genomic_DNA"/>
</dbReference>
<feature type="region of interest" description="Disordered" evidence="1">
    <location>
        <begin position="36"/>
        <end position="75"/>
    </location>
</feature>
<comment type="caution">
    <text evidence="2">The sequence shown here is derived from an EMBL/GenBank/DDBJ whole genome shotgun (WGS) entry which is preliminary data.</text>
</comment>
<sequence length="75" mass="8367">MTMKKFFIGLGAIVTGLGAGYAASKMLLKKQAMTDDLDDNEDRGVSPIENIEEERDERTKVTADAINRPYKPVQY</sequence>